<dbReference type="PANTHER" id="PTHR38223:SF4">
    <property type="match status" value="1"/>
</dbReference>
<proteinExistence type="predicted"/>
<reference evidence="3" key="1">
    <citation type="journal article" date="2018" name="Gigascience">
        <title>Genome assembly of the Pink Ipe (Handroanthus impetiginosus, Bignoniaceae), a highly valued, ecologically keystone Neotropical timber forest tree.</title>
        <authorList>
            <person name="Silva-Junior O.B."/>
            <person name="Grattapaglia D."/>
            <person name="Novaes E."/>
            <person name="Collevatti R.G."/>
        </authorList>
    </citation>
    <scope>NUCLEOTIDE SEQUENCE [LARGE SCALE GENOMIC DNA]</scope>
    <source>
        <strain evidence="3">cv. UFG-1</strain>
    </source>
</reference>
<dbReference type="AlphaFoldDB" id="A0A2G9HXY2"/>
<name>A0A2G9HXY2_9LAMI</name>
<protein>
    <submittedName>
        <fullName evidence="2">Uncharacterized protein</fullName>
    </submittedName>
</protein>
<dbReference type="OrthoDB" id="911635at2759"/>
<sequence length="109" mass="11923">MRLQAHPTPIQPPNKSNPKPKYFLYAMAGLQYRFFPTDFMFPSPPTTARDGGNNNQVPMVKPPKADETDNDAKAIAAVNSKSLKATSSSNATALAPIIHKHNRTSFPAE</sequence>
<keyword evidence="3" id="KW-1185">Reference proteome</keyword>
<evidence type="ECO:0000313" key="2">
    <source>
        <dbReference type="EMBL" id="PIN22382.1"/>
    </source>
</evidence>
<feature type="region of interest" description="Disordered" evidence="1">
    <location>
        <begin position="43"/>
        <end position="69"/>
    </location>
</feature>
<dbReference type="EMBL" id="NKXS01000778">
    <property type="protein sequence ID" value="PIN22382.1"/>
    <property type="molecule type" value="Genomic_DNA"/>
</dbReference>
<gene>
    <name evidence="2" type="ORF">CDL12_04921</name>
</gene>
<dbReference type="Proteomes" id="UP000231279">
    <property type="component" value="Unassembled WGS sequence"/>
</dbReference>
<dbReference type="PANTHER" id="PTHR38223">
    <property type="match status" value="1"/>
</dbReference>
<accession>A0A2G9HXY2</accession>
<comment type="caution">
    <text evidence="2">The sequence shown here is derived from an EMBL/GenBank/DDBJ whole genome shotgun (WGS) entry which is preliminary data.</text>
</comment>
<evidence type="ECO:0000313" key="3">
    <source>
        <dbReference type="Proteomes" id="UP000231279"/>
    </source>
</evidence>
<evidence type="ECO:0000256" key="1">
    <source>
        <dbReference type="SAM" id="MobiDB-lite"/>
    </source>
</evidence>
<organism evidence="2 3">
    <name type="scientific">Handroanthus impetiginosus</name>
    <dbReference type="NCBI Taxonomy" id="429701"/>
    <lineage>
        <taxon>Eukaryota</taxon>
        <taxon>Viridiplantae</taxon>
        <taxon>Streptophyta</taxon>
        <taxon>Embryophyta</taxon>
        <taxon>Tracheophyta</taxon>
        <taxon>Spermatophyta</taxon>
        <taxon>Magnoliopsida</taxon>
        <taxon>eudicotyledons</taxon>
        <taxon>Gunneridae</taxon>
        <taxon>Pentapetalae</taxon>
        <taxon>asterids</taxon>
        <taxon>lamiids</taxon>
        <taxon>Lamiales</taxon>
        <taxon>Bignoniaceae</taxon>
        <taxon>Crescentiina</taxon>
        <taxon>Tabebuia alliance</taxon>
        <taxon>Handroanthus</taxon>
    </lineage>
</organism>